<proteinExistence type="predicted"/>
<dbReference type="GO" id="GO:0016787">
    <property type="term" value="F:hydrolase activity"/>
    <property type="evidence" value="ECO:0007669"/>
    <property type="project" value="UniProtKB-KW"/>
</dbReference>
<dbReference type="SUPFAM" id="SSF53474">
    <property type="entry name" value="alpha/beta-Hydrolases"/>
    <property type="match status" value="1"/>
</dbReference>
<reference evidence="2 3" key="1">
    <citation type="submission" date="2021-01" db="EMBL/GenBank/DDBJ databases">
        <title>Whole genome shotgun sequence of Catellatospora citrea NBRC 14495.</title>
        <authorList>
            <person name="Komaki H."/>
            <person name="Tamura T."/>
        </authorList>
    </citation>
    <scope>NUCLEOTIDE SEQUENCE [LARGE SCALE GENOMIC DNA]</scope>
    <source>
        <strain evidence="2 3">NBRC 14495</strain>
    </source>
</reference>
<dbReference type="InterPro" id="IPR029058">
    <property type="entry name" value="AB_hydrolase_fold"/>
</dbReference>
<dbReference type="EMBL" id="BONH01000016">
    <property type="protein sequence ID" value="GIF98601.1"/>
    <property type="molecule type" value="Genomic_DNA"/>
</dbReference>
<dbReference type="Proteomes" id="UP000659904">
    <property type="component" value="Unassembled WGS sequence"/>
</dbReference>
<feature type="domain" description="AB hydrolase-1" evidence="1">
    <location>
        <begin position="13"/>
        <end position="261"/>
    </location>
</feature>
<gene>
    <name evidence="2" type="ORF">Cci01nite_36950</name>
</gene>
<dbReference type="InterPro" id="IPR000073">
    <property type="entry name" value="AB_hydrolase_1"/>
</dbReference>
<comment type="caution">
    <text evidence="2">The sequence shown here is derived from an EMBL/GenBank/DDBJ whole genome shotgun (WGS) entry which is preliminary data.</text>
</comment>
<name>A0A8J3K8G0_9ACTN</name>
<keyword evidence="2" id="KW-0378">Hydrolase</keyword>
<protein>
    <submittedName>
        <fullName evidence="2">Alpha/beta hydrolase</fullName>
    </submittedName>
</protein>
<dbReference type="Gene3D" id="3.40.50.1820">
    <property type="entry name" value="alpha/beta hydrolase"/>
    <property type="match status" value="1"/>
</dbReference>
<dbReference type="PANTHER" id="PTHR43433">
    <property type="entry name" value="HYDROLASE, ALPHA/BETA FOLD FAMILY PROTEIN"/>
    <property type="match status" value="1"/>
</dbReference>
<dbReference type="AlphaFoldDB" id="A0A8J3K8G0"/>
<evidence type="ECO:0000313" key="2">
    <source>
        <dbReference type="EMBL" id="GIF98601.1"/>
    </source>
</evidence>
<dbReference type="Pfam" id="PF00561">
    <property type="entry name" value="Abhydrolase_1"/>
    <property type="match status" value="1"/>
</dbReference>
<accession>A0A8J3K8G0</accession>
<evidence type="ECO:0000313" key="3">
    <source>
        <dbReference type="Proteomes" id="UP000659904"/>
    </source>
</evidence>
<dbReference type="PANTHER" id="PTHR43433:SF10">
    <property type="entry name" value="AB HYDROLASE-1 DOMAIN-CONTAINING PROTEIN"/>
    <property type="match status" value="1"/>
</dbReference>
<sequence length="282" mass="30961">MQVSVSGAPNGSPVFLLHGTPGSRQGPKPRSSVLYRLGIKLICYDRPGYGGSNRHPGRRVADAAADVAAIADDLHLDRFSVVGRSGGGPHALACPALLPERVHRTAVLVGIAPSNAEGLDWFDGMAQDNVHEYETADNDLAVLAERLRLRAERVLHDPESLLEMLRSQMAEADRRFVDRIAIRRLLAATYTEALRGGPYGWFDDVLAFRGDWGFGLDTISGPVKLWHGEDDTFSPAGHTRWLARQIPHAEVQVRTDTAHFGAVEVLPEILAWLTAQPDYLHR</sequence>
<keyword evidence="3" id="KW-1185">Reference proteome</keyword>
<evidence type="ECO:0000259" key="1">
    <source>
        <dbReference type="Pfam" id="PF00561"/>
    </source>
</evidence>
<dbReference type="InterPro" id="IPR050471">
    <property type="entry name" value="AB_hydrolase"/>
</dbReference>
<organism evidence="2 3">
    <name type="scientific">Catellatospora citrea</name>
    <dbReference type="NCBI Taxonomy" id="53366"/>
    <lineage>
        <taxon>Bacteria</taxon>
        <taxon>Bacillati</taxon>
        <taxon>Actinomycetota</taxon>
        <taxon>Actinomycetes</taxon>
        <taxon>Micromonosporales</taxon>
        <taxon>Micromonosporaceae</taxon>
        <taxon>Catellatospora</taxon>
    </lineage>
</organism>